<evidence type="ECO:0000313" key="14">
    <source>
        <dbReference type="Proteomes" id="UP000033166"/>
    </source>
</evidence>
<dbReference type="Gene3D" id="3.40.720.10">
    <property type="entry name" value="Alkaline Phosphatase, subunit A"/>
    <property type="match status" value="1"/>
</dbReference>
<dbReference type="GO" id="GO:0005886">
    <property type="term" value="C:plasma membrane"/>
    <property type="evidence" value="ECO:0007669"/>
    <property type="project" value="UniProtKB-SubCell"/>
</dbReference>
<evidence type="ECO:0000256" key="5">
    <source>
        <dbReference type="ARBA" id="ARBA00022692"/>
    </source>
</evidence>
<comment type="subcellular location">
    <subcellularLocation>
        <location evidence="1">Cell membrane</location>
        <topology evidence="1">Multi-pass membrane protein</topology>
    </subcellularLocation>
</comment>
<evidence type="ECO:0000256" key="6">
    <source>
        <dbReference type="ARBA" id="ARBA00022989"/>
    </source>
</evidence>
<evidence type="ECO:0000256" key="2">
    <source>
        <dbReference type="ARBA" id="ARBA00004936"/>
    </source>
</evidence>
<dbReference type="InterPro" id="IPR050448">
    <property type="entry name" value="OpgB/LTA_synthase_biosynth"/>
</dbReference>
<evidence type="ECO:0000256" key="10">
    <source>
        <dbReference type="PIRSR" id="PIRSR005091-3"/>
    </source>
</evidence>
<dbReference type="Pfam" id="PF00884">
    <property type="entry name" value="Sulfatase"/>
    <property type="match status" value="1"/>
</dbReference>
<dbReference type="PANTHER" id="PTHR47371:SF3">
    <property type="entry name" value="PHOSPHOGLYCEROL TRANSFERASE I"/>
    <property type="match status" value="1"/>
</dbReference>
<feature type="binding site" evidence="9">
    <location>
        <position position="430"/>
    </location>
    <ligand>
        <name>substrate</name>
    </ligand>
</feature>
<gene>
    <name evidence="13" type="primary">ltaS</name>
    <name evidence="13" type="ORF">LACPI_1095</name>
</gene>
<feature type="transmembrane region" description="Helical" evidence="11">
    <location>
        <begin position="45"/>
        <end position="64"/>
    </location>
</feature>
<evidence type="ECO:0000256" key="3">
    <source>
        <dbReference type="ARBA" id="ARBA00009983"/>
    </source>
</evidence>
<comment type="similarity">
    <text evidence="3">Belongs to the LTA synthase family.</text>
</comment>
<feature type="transmembrane region" description="Helical" evidence="11">
    <location>
        <begin position="129"/>
        <end position="146"/>
    </location>
</feature>
<protein>
    <submittedName>
        <fullName evidence="13">Lipoteichoic acid synthase</fullName>
    </submittedName>
</protein>
<evidence type="ECO:0000256" key="8">
    <source>
        <dbReference type="PIRSR" id="PIRSR005091-1"/>
    </source>
</evidence>
<dbReference type="PIRSF" id="PIRSF005091">
    <property type="entry name" value="Mmb_sulf_HI1246"/>
    <property type="match status" value="1"/>
</dbReference>
<evidence type="ECO:0000256" key="7">
    <source>
        <dbReference type="ARBA" id="ARBA00023136"/>
    </source>
</evidence>
<keyword evidence="6 11" id="KW-1133">Transmembrane helix</keyword>
<name>A0A0D6DWE7_9LACT</name>
<dbReference type="PANTHER" id="PTHR47371">
    <property type="entry name" value="LIPOTEICHOIC ACID SYNTHASE"/>
    <property type="match status" value="1"/>
</dbReference>
<feature type="domain" description="Sulfatase N-terminal" evidence="12">
    <location>
        <begin position="251"/>
        <end position="558"/>
    </location>
</feature>
<evidence type="ECO:0000256" key="4">
    <source>
        <dbReference type="ARBA" id="ARBA00022475"/>
    </source>
</evidence>
<keyword evidence="5 11" id="KW-0812">Transmembrane</keyword>
<evidence type="ECO:0000313" key="13">
    <source>
        <dbReference type="EMBL" id="CEN28295.1"/>
    </source>
</evidence>
<feature type="binding site" evidence="10">
    <location>
        <position position="490"/>
    </location>
    <ligand>
        <name>Mn(2+)</name>
        <dbReference type="ChEBI" id="CHEBI:29035"/>
    </ligand>
</feature>
<evidence type="ECO:0000256" key="9">
    <source>
        <dbReference type="PIRSR" id="PIRSR005091-2"/>
    </source>
</evidence>
<dbReference type="EMBL" id="LN774769">
    <property type="protein sequence ID" value="CEN28295.1"/>
    <property type="molecule type" value="Genomic_DNA"/>
</dbReference>
<reference evidence="14" key="1">
    <citation type="submission" date="2015-01" db="EMBL/GenBank/DDBJ databases">
        <authorList>
            <person name="Andreevskaya M."/>
        </authorList>
    </citation>
    <scope>NUCLEOTIDE SEQUENCE [LARGE SCALE GENOMIC DNA]</scope>
    <source>
        <strain evidence="14">MKFS47</strain>
    </source>
</reference>
<sequence length="720" mass="81501">MLKKFSNIVSTRLGFTAFLVLLFWLKSLFAYFFKFDLDFDNSFQILLAILNPLASTLLLLGLALYVKNTKLYYSLSLVIYFILTLWLFSNATYFGEFTDFITVNTMLASSKVAAGLGQSALNLFNFTDLFFVIDFLIIGLLMWRKVIRFDHRAFSKRAGFAITSLSILAFTVNLFMAEIDRPELLSRGFSNTYVVRYLGLVPFTVYDGINTYKTNQVRKEAKPTDVAEVQKYVSDNHAKPNPDTFGIAKGKNVIYIHLESFQQFLINYKLKAIDPTTKQEKEYEVTPFLNSLFGSKETFAFDNFFHQVKAGKTSDAETLMENSFFGLTQGSFFVSNGGKNTFQSAPDILSQVGGYTSAVFHGNVGSFWNRNETYKRLGYNYFFDQTYFNVDKSNSFQYGLHDKFLFGDSIEYLEHLQQPFYTKFITVSNHYPYVKFAGDEGGFPLATTSDDTINGYFATANYLDTAVKEFFDYLKASDVYKNSVIVLYGDHYGISNSRNPQLAELLGKNKETWSSYDDAMLQRVPYMIVVPGMDKGRVDHTFGGEIDNLPTLLHLLGIDNSKYPQLGQDLLSPDHRSLLAMRNTDNWVSSTLTNYSGRIYKTGTGEEITNPDPDTKKQIDANNKQSELQLKISDAITTGDLLRFWPSDGLKPIDPNDYNYTKGLQKAKVIEKKLGDASTSIFSQNGDKTTKDLWQTQSFQALHPELNLSQAGTSGSSAKK</sequence>
<comment type="pathway">
    <text evidence="2">Cell wall biogenesis; lipoteichoic acid biosynthesis.</text>
</comment>
<dbReference type="Gene3D" id="3.30.1120.170">
    <property type="match status" value="1"/>
</dbReference>
<dbReference type="InterPro" id="IPR012160">
    <property type="entry name" value="LtaS-like"/>
</dbReference>
<dbReference type="KEGG" id="lpk:LACPI_1095"/>
<feature type="binding site" evidence="10">
    <location>
        <position position="491"/>
    </location>
    <ligand>
        <name>Mn(2+)</name>
        <dbReference type="ChEBI" id="CHEBI:29035"/>
    </ligand>
</feature>
<dbReference type="STRING" id="1364.LP2241_30081"/>
<organism evidence="13 14">
    <name type="scientific">Pseudolactococcus piscium MKFS47</name>
    <dbReference type="NCBI Taxonomy" id="297352"/>
    <lineage>
        <taxon>Bacteria</taxon>
        <taxon>Bacillati</taxon>
        <taxon>Bacillota</taxon>
        <taxon>Bacilli</taxon>
        <taxon>Lactobacillales</taxon>
        <taxon>Streptococcaceae</taxon>
        <taxon>Pseudolactococcus</taxon>
    </lineage>
</organism>
<evidence type="ECO:0000256" key="11">
    <source>
        <dbReference type="SAM" id="Phobius"/>
    </source>
</evidence>
<proteinExistence type="inferred from homology"/>
<dbReference type="SUPFAM" id="SSF53649">
    <property type="entry name" value="Alkaline phosphatase-like"/>
    <property type="match status" value="1"/>
</dbReference>
<keyword evidence="4" id="KW-1003">Cell membrane</keyword>
<dbReference type="CDD" id="cd16015">
    <property type="entry name" value="LTA_synthase"/>
    <property type="match status" value="1"/>
</dbReference>
<feature type="transmembrane region" description="Helical" evidence="11">
    <location>
        <begin position="158"/>
        <end position="177"/>
    </location>
</feature>
<feature type="binding site" evidence="10">
    <location>
        <position position="259"/>
    </location>
    <ligand>
        <name>Mn(2+)</name>
        <dbReference type="ChEBI" id="CHEBI:29035"/>
    </ligand>
</feature>
<keyword evidence="7 11" id="KW-0472">Membrane</keyword>
<evidence type="ECO:0000256" key="1">
    <source>
        <dbReference type="ARBA" id="ARBA00004651"/>
    </source>
</evidence>
<accession>A0A0D6DWE7</accession>
<dbReference type="AlphaFoldDB" id="A0A0D6DWE7"/>
<feature type="binding site" evidence="10">
    <location>
        <position position="313"/>
    </location>
    <ligand>
        <name>Mn(2+)</name>
        <dbReference type="ChEBI" id="CHEBI:29035"/>
    </ligand>
</feature>
<dbReference type="InterPro" id="IPR000917">
    <property type="entry name" value="Sulfatase_N"/>
</dbReference>
<dbReference type="Proteomes" id="UP000033166">
    <property type="component" value="Chromosome I"/>
</dbReference>
<dbReference type="GO" id="GO:0046872">
    <property type="term" value="F:metal ion binding"/>
    <property type="evidence" value="ECO:0007669"/>
    <property type="project" value="UniProtKB-KW"/>
</dbReference>
<dbReference type="InterPro" id="IPR017850">
    <property type="entry name" value="Alkaline_phosphatase_core_sf"/>
</dbReference>
<feature type="transmembrane region" description="Helical" evidence="11">
    <location>
        <begin position="71"/>
        <end position="89"/>
    </location>
</feature>
<feature type="active site" evidence="8">
    <location>
        <position position="313"/>
    </location>
</feature>
<evidence type="ECO:0000259" key="12">
    <source>
        <dbReference type="Pfam" id="PF00884"/>
    </source>
</evidence>
<feature type="transmembrane region" description="Helical" evidence="11">
    <location>
        <begin position="12"/>
        <end position="33"/>
    </location>
</feature>
<dbReference type="RefSeq" id="WP_047915454.1">
    <property type="nucleotide sequence ID" value="NZ_LN774769.1"/>
</dbReference>
<dbReference type="HOGENOM" id="CLU_021310_0_0_9"/>
<keyword evidence="9" id="KW-0464">Manganese</keyword>
<keyword evidence="9" id="KW-0479">Metal-binding</keyword>